<dbReference type="PANTHER" id="PTHR30135">
    <property type="entry name" value="UNCHARACTERIZED PROTEIN YVCK-RELATED"/>
    <property type="match status" value="1"/>
</dbReference>
<evidence type="ECO:0000313" key="3">
    <source>
        <dbReference type="EMBL" id="GFM96438.1"/>
    </source>
</evidence>
<name>A0A7J0C219_9ACTN</name>
<dbReference type="InterPro" id="IPR010119">
    <property type="entry name" value="Gluconeogen_factor"/>
</dbReference>
<keyword evidence="1" id="KW-0963">Cytoplasm</keyword>
<accession>A0A7J0C219</accession>
<feature type="compositionally biased region" description="Low complexity" evidence="2">
    <location>
        <begin position="99"/>
        <end position="108"/>
    </location>
</feature>
<dbReference type="Proteomes" id="UP000498980">
    <property type="component" value="Unassembled WGS sequence"/>
</dbReference>
<dbReference type="EMBL" id="BLWC01000001">
    <property type="protein sequence ID" value="GFM96438.1"/>
    <property type="molecule type" value="Genomic_DNA"/>
</dbReference>
<feature type="compositionally biased region" description="Polar residues" evidence="2">
    <location>
        <begin position="109"/>
        <end position="119"/>
    </location>
</feature>
<feature type="region of interest" description="Disordered" evidence="2">
    <location>
        <begin position="79"/>
        <end position="119"/>
    </location>
</feature>
<feature type="region of interest" description="Disordered" evidence="2">
    <location>
        <begin position="1"/>
        <end position="26"/>
    </location>
</feature>
<dbReference type="AlphaFoldDB" id="A0A7J0C219"/>
<organism evidence="3 4">
    <name type="scientific">Streptomyces fulvorobeus</name>
    <dbReference type="NCBI Taxonomy" id="284028"/>
    <lineage>
        <taxon>Bacteria</taxon>
        <taxon>Bacillati</taxon>
        <taxon>Actinomycetota</taxon>
        <taxon>Actinomycetes</taxon>
        <taxon>Kitasatosporales</taxon>
        <taxon>Streptomycetaceae</taxon>
        <taxon>Streptomyces</taxon>
    </lineage>
</organism>
<comment type="caution">
    <text evidence="3">The sequence shown here is derived from an EMBL/GenBank/DDBJ whole genome shotgun (WGS) entry which is preliminary data.</text>
</comment>
<gene>
    <name evidence="3" type="ORF">Sfulv_12490</name>
</gene>
<dbReference type="SUPFAM" id="SSF142338">
    <property type="entry name" value="CofD-like"/>
    <property type="match status" value="1"/>
</dbReference>
<dbReference type="Gene3D" id="3.40.50.10680">
    <property type="entry name" value="CofD-like domains"/>
    <property type="match status" value="1"/>
</dbReference>
<evidence type="ECO:0000313" key="4">
    <source>
        <dbReference type="Proteomes" id="UP000498980"/>
    </source>
</evidence>
<reference evidence="3 4" key="1">
    <citation type="submission" date="2020-05" db="EMBL/GenBank/DDBJ databases">
        <title>Whole genome shotgun sequence of Streptomyces fulvorobeus NBRC 15897.</title>
        <authorList>
            <person name="Komaki H."/>
            <person name="Tamura T."/>
        </authorList>
    </citation>
    <scope>NUCLEOTIDE SEQUENCE [LARGE SCALE GENOMIC DNA]</scope>
    <source>
        <strain evidence="3 4">NBRC 15897</strain>
    </source>
</reference>
<protein>
    <recommendedName>
        <fullName evidence="5">Gluconeogenesis factor</fullName>
    </recommendedName>
</protein>
<evidence type="ECO:0000256" key="1">
    <source>
        <dbReference type="ARBA" id="ARBA00022490"/>
    </source>
</evidence>
<dbReference type="GO" id="GO:0043743">
    <property type="term" value="F:LPPG:FO 2-phospho-L-lactate transferase activity"/>
    <property type="evidence" value="ECO:0007669"/>
    <property type="project" value="InterPro"/>
</dbReference>
<dbReference type="Pfam" id="PF01933">
    <property type="entry name" value="CofD"/>
    <property type="match status" value="1"/>
</dbReference>
<sequence>MTSRNMRLRRLSRATSALSGRKRGAQPKVVALGGGMGLSASLTALRRITGDLTAVVTVADDGGSSGRLREELGVLPRATSARRWPRSAGTTSGARPGPRSSSTVSSRRATCTNTPSATC</sequence>
<keyword evidence="4" id="KW-1185">Reference proteome</keyword>
<dbReference type="InterPro" id="IPR002882">
    <property type="entry name" value="CofD"/>
</dbReference>
<dbReference type="InterPro" id="IPR038136">
    <property type="entry name" value="CofD-like_dom_sf"/>
</dbReference>
<evidence type="ECO:0008006" key="5">
    <source>
        <dbReference type="Google" id="ProtNLM"/>
    </source>
</evidence>
<proteinExistence type="predicted"/>
<evidence type="ECO:0000256" key="2">
    <source>
        <dbReference type="SAM" id="MobiDB-lite"/>
    </source>
</evidence>
<dbReference type="PANTHER" id="PTHR30135:SF3">
    <property type="entry name" value="GLUCONEOGENESIS FACTOR-RELATED"/>
    <property type="match status" value="1"/>
</dbReference>
<feature type="compositionally biased region" description="Basic residues" evidence="2">
    <location>
        <begin position="1"/>
        <end position="12"/>
    </location>
</feature>